<proteinExistence type="predicted"/>
<accession>A0A0E9QXR0</accession>
<sequence length="35" mass="4103">MLKIPSLSDQYTLQRVQLKGSNVAMIHLHYLNNLY</sequence>
<dbReference type="EMBL" id="GBXM01087335">
    <property type="protein sequence ID" value="JAH21242.1"/>
    <property type="molecule type" value="Transcribed_RNA"/>
</dbReference>
<name>A0A0E9QXR0_ANGAN</name>
<dbReference type="AlphaFoldDB" id="A0A0E9QXR0"/>
<protein>
    <submittedName>
        <fullName evidence="1">Uncharacterized protein</fullName>
    </submittedName>
</protein>
<evidence type="ECO:0000313" key="1">
    <source>
        <dbReference type="EMBL" id="JAH21242.1"/>
    </source>
</evidence>
<organism evidence="1">
    <name type="scientific">Anguilla anguilla</name>
    <name type="common">European freshwater eel</name>
    <name type="synonym">Muraena anguilla</name>
    <dbReference type="NCBI Taxonomy" id="7936"/>
    <lineage>
        <taxon>Eukaryota</taxon>
        <taxon>Metazoa</taxon>
        <taxon>Chordata</taxon>
        <taxon>Craniata</taxon>
        <taxon>Vertebrata</taxon>
        <taxon>Euteleostomi</taxon>
        <taxon>Actinopterygii</taxon>
        <taxon>Neopterygii</taxon>
        <taxon>Teleostei</taxon>
        <taxon>Anguilliformes</taxon>
        <taxon>Anguillidae</taxon>
        <taxon>Anguilla</taxon>
    </lineage>
</organism>
<reference evidence="1" key="2">
    <citation type="journal article" date="2015" name="Fish Shellfish Immunol.">
        <title>Early steps in the European eel (Anguilla anguilla)-Vibrio vulnificus interaction in the gills: Role of the RtxA13 toxin.</title>
        <authorList>
            <person name="Callol A."/>
            <person name="Pajuelo D."/>
            <person name="Ebbesson L."/>
            <person name="Teles M."/>
            <person name="MacKenzie S."/>
            <person name="Amaro C."/>
        </authorList>
    </citation>
    <scope>NUCLEOTIDE SEQUENCE</scope>
</reference>
<reference evidence="1" key="1">
    <citation type="submission" date="2014-11" db="EMBL/GenBank/DDBJ databases">
        <authorList>
            <person name="Amaro Gonzalez C."/>
        </authorList>
    </citation>
    <scope>NUCLEOTIDE SEQUENCE</scope>
</reference>